<dbReference type="Proteomes" id="UP000002213">
    <property type="component" value="Chromosome"/>
</dbReference>
<accession>C6W8P9</accession>
<dbReference type="RefSeq" id="WP_015802037.1">
    <property type="nucleotide sequence ID" value="NC_013093.1"/>
</dbReference>
<reference evidence="1 2" key="1">
    <citation type="journal article" date="2009" name="Stand. Genomic Sci.">
        <title>Complete genome sequence of Actinosynnema mirum type strain (101).</title>
        <authorList>
            <person name="Land M."/>
            <person name="Lapidus A."/>
            <person name="Mayilraj S."/>
            <person name="Chen F."/>
            <person name="Copeland A."/>
            <person name="Del Rio T.G."/>
            <person name="Nolan M."/>
            <person name="Lucas S."/>
            <person name="Tice H."/>
            <person name="Cheng J.F."/>
            <person name="Chertkov O."/>
            <person name="Bruce D."/>
            <person name="Goodwin L."/>
            <person name="Pitluck S."/>
            <person name="Rohde M."/>
            <person name="Goker M."/>
            <person name="Pati A."/>
            <person name="Ivanova N."/>
            <person name="Mavromatis K."/>
            <person name="Chen A."/>
            <person name="Palaniappan K."/>
            <person name="Hauser L."/>
            <person name="Chang Y.J."/>
            <person name="Jeffries C.C."/>
            <person name="Brettin T."/>
            <person name="Detter J.C."/>
            <person name="Han C."/>
            <person name="Chain P."/>
            <person name="Tindall B.J."/>
            <person name="Bristow J."/>
            <person name="Eisen J.A."/>
            <person name="Markowitz V."/>
            <person name="Hugenholtz P."/>
            <person name="Kyrpides N.C."/>
            <person name="Klenk H.P."/>
        </authorList>
    </citation>
    <scope>NUCLEOTIDE SEQUENCE [LARGE SCALE GENOMIC DNA]</scope>
    <source>
        <strain evidence="2">ATCC 29888 / DSM 43827 / JCM 3225 / NBRC 14064 / NCIMB 13271 / NRRL B-12336 / IMRU 3971 / 101</strain>
    </source>
</reference>
<proteinExistence type="predicted"/>
<dbReference type="EMBL" id="CP001630">
    <property type="protein sequence ID" value="ACU37148.1"/>
    <property type="molecule type" value="Genomic_DNA"/>
</dbReference>
<dbReference type="STRING" id="446462.Amir_3241"/>
<keyword evidence="2" id="KW-1185">Reference proteome</keyword>
<name>C6W8P9_ACTMD</name>
<gene>
    <name evidence="1" type="ordered locus">Amir_3241</name>
</gene>
<dbReference type="AlphaFoldDB" id="C6W8P9"/>
<sequence length="63" mass="6874">MATTEPLRYTPATDPRTLLSAEELDTARANVARAPRLTPAQLDTVAAVLRPHLRALLQPDRVA</sequence>
<organism evidence="1 2">
    <name type="scientific">Actinosynnema mirum (strain ATCC 29888 / DSM 43827 / JCM 3225 / NBRC 14064 / NCIMB 13271 / NRRL B-12336 / IMRU 3971 / 101)</name>
    <dbReference type="NCBI Taxonomy" id="446462"/>
    <lineage>
        <taxon>Bacteria</taxon>
        <taxon>Bacillati</taxon>
        <taxon>Actinomycetota</taxon>
        <taxon>Actinomycetes</taxon>
        <taxon>Pseudonocardiales</taxon>
        <taxon>Pseudonocardiaceae</taxon>
        <taxon>Actinosynnema</taxon>
    </lineage>
</organism>
<dbReference type="KEGG" id="ami:Amir_3241"/>
<protein>
    <submittedName>
        <fullName evidence="1">Uncharacterized protein</fullName>
    </submittedName>
</protein>
<dbReference type="HOGENOM" id="CLU_2875601_0_0_11"/>
<evidence type="ECO:0000313" key="2">
    <source>
        <dbReference type="Proteomes" id="UP000002213"/>
    </source>
</evidence>
<evidence type="ECO:0000313" key="1">
    <source>
        <dbReference type="EMBL" id="ACU37148.1"/>
    </source>
</evidence>